<dbReference type="PATRIC" id="fig|1261131.3.peg.23"/>
<dbReference type="SUPFAM" id="SSF53098">
    <property type="entry name" value="Ribonuclease H-like"/>
    <property type="match status" value="1"/>
</dbReference>
<comment type="catalytic activity">
    <reaction evidence="1">
        <text>Exonucleolytic cleavage in the 3'- to 5'-direction to yield nucleoside 5'-phosphates.</text>
        <dbReference type="EC" id="3.1.11.1"/>
    </reaction>
</comment>
<dbReference type="PIRSF" id="PIRSF000977">
    <property type="entry name" value="Exodeoxyribonuclease_I"/>
    <property type="match status" value="1"/>
</dbReference>
<dbReference type="GO" id="GO:0006281">
    <property type="term" value="P:DNA repair"/>
    <property type="evidence" value="ECO:0007669"/>
    <property type="project" value="UniProtKB-KW"/>
</dbReference>
<comment type="cofactor">
    <cofactor evidence="15">
        <name>Mg(2+)</name>
        <dbReference type="ChEBI" id="CHEBI:18420"/>
    </cofactor>
    <text evidence="15">Binds 2 Mg(2+) ions per monomer.</text>
</comment>
<evidence type="ECO:0000259" key="16">
    <source>
        <dbReference type="PROSITE" id="PS51784"/>
    </source>
</evidence>
<keyword evidence="4" id="KW-0540">Nuclease</keyword>
<dbReference type="FunFam" id="3.30.1520.20:FF:000001">
    <property type="entry name" value="Exodeoxyribonuclease I"/>
    <property type="match status" value="1"/>
</dbReference>
<dbReference type="eggNOG" id="COG2925">
    <property type="taxonomic scope" value="Bacteria"/>
</dbReference>
<dbReference type="RefSeq" id="WP_007556643.1">
    <property type="nucleotide sequence ID" value="NC_022793.1"/>
</dbReference>
<gene>
    <name evidence="18" type="primary">sbcB</name>
    <name evidence="18" type="ORF">lam_028</name>
</gene>
<keyword evidence="9 15" id="KW-0460">Magnesium</keyword>
<evidence type="ECO:0000256" key="2">
    <source>
        <dbReference type="ARBA" id="ARBA00012108"/>
    </source>
</evidence>
<evidence type="ECO:0000256" key="4">
    <source>
        <dbReference type="ARBA" id="ARBA00022722"/>
    </source>
</evidence>
<dbReference type="FunFam" id="1.20.1280.70:FF:000001">
    <property type="entry name" value="Exodeoxyribonuclease I"/>
    <property type="match status" value="1"/>
</dbReference>
<dbReference type="InterPro" id="IPR013520">
    <property type="entry name" value="Ribonucl_H"/>
</dbReference>
<dbReference type="GO" id="GO:0003677">
    <property type="term" value="F:DNA binding"/>
    <property type="evidence" value="ECO:0007669"/>
    <property type="project" value="UniProtKB-KW"/>
</dbReference>
<dbReference type="Gene3D" id="3.30.1520.20">
    <property type="entry name" value="Exonuclease ExoI, domain 2"/>
    <property type="match status" value="1"/>
</dbReference>
<dbReference type="InterPro" id="IPR036397">
    <property type="entry name" value="RNaseH_sf"/>
</dbReference>
<evidence type="ECO:0000256" key="13">
    <source>
        <dbReference type="ARBA" id="ARBA00046792"/>
    </source>
</evidence>
<feature type="binding site" evidence="15">
    <location>
        <position position="11"/>
    </location>
    <ligand>
        <name>Mg(2+)</name>
        <dbReference type="ChEBI" id="CHEBI:18420"/>
        <label>2</label>
    </ligand>
</feature>
<feature type="domain" description="ExoI C-terminal" evidence="17">
    <location>
        <begin position="353"/>
        <end position="469"/>
    </location>
</feature>
<dbReference type="InterPro" id="IPR038649">
    <property type="entry name" value="EXOI_SH3_sf"/>
</dbReference>
<keyword evidence="5 15" id="KW-0479">Metal-binding</keyword>
<evidence type="ECO:0000313" key="18">
    <source>
        <dbReference type="EMBL" id="AHA27412.1"/>
    </source>
</evidence>
<dbReference type="Gene3D" id="1.20.1280.70">
    <property type="entry name" value="Exonuclease ExoI, domain 3"/>
    <property type="match status" value="1"/>
</dbReference>
<evidence type="ECO:0000259" key="17">
    <source>
        <dbReference type="PROSITE" id="PS51785"/>
    </source>
</evidence>
<keyword evidence="11" id="KW-0234">DNA repair</keyword>
<organism evidence="18 19">
    <name type="scientific">Candidatus Liberibacter americanus str. Sao Paulo</name>
    <dbReference type="NCBI Taxonomy" id="1261131"/>
    <lineage>
        <taxon>Bacteria</taxon>
        <taxon>Pseudomonadati</taxon>
        <taxon>Pseudomonadota</taxon>
        <taxon>Alphaproteobacteria</taxon>
        <taxon>Hyphomicrobiales</taxon>
        <taxon>Rhizobiaceae</taxon>
        <taxon>Liberibacter</taxon>
    </lineage>
</organism>
<feature type="binding site" evidence="15">
    <location>
        <position position="9"/>
    </location>
    <ligand>
        <name>Mg(2+)</name>
        <dbReference type="ChEBI" id="CHEBI:18420"/>
        <label>1</label>
    </ligand>
</feature>
<reference evidence="18 19" key="1">
    <citation type="journal article" date="2014" name="Mol. Plant Microbe Interact.">
        <title>The complete genome sequence of Candidatus Liberibacter americanus, associated with citrus Huanglongbing.</title>
        <authorList>
            <person name="Wulff N.A."/>
            <person name="Zhang S."/>
            <person name="Setubal J.C."/>
            <person name="Almeida N.F."/>
            <person name="Martins E.C."/>
            <person name="Harakava R."/>
            <person name="Kumar D."/>
            <person name="Rangel L.T."/>
            <person name="Foissac X."/>
            <person name="Bove J."/>
            <person name="Gabriel D.W."/>
        </authorList>
    </citation>
    <scope>NUCLEOTIDE SEQUENCE [LARGE SCALE GENOMIC DNA]</scope>
    <source>
        <strain evidence="18 19">Sao Paulo</strain>
    </source>
</reference>
<evidence type="ECO:0000256" key="5">
    <source>
        <dbReference type="ARBA" id="ARBA00022723"/>
    </source>
</evidence>
<evidence type="ECO:0000256" key="9">
    <source>
        <dbReference type="ARBA" id="ARBA00022842"/>
    </source>
</evidence>
<dbReference type="InterPro" id="IPR023607">
    <property type="entry name" value="Exodeoxyribonuclease_I"/>
</dbReference>
<dbReference type="HOGENOM" id="CLU_043508_1_1_5"/>
<protein>
    <recommendedName>
        <fullName evidence="3">Exodeoxyribonuclease I</fullName>
        <ecNumber evidence="2">3.1.11.1</ecNumber>
    </recommendedName>
    <alternativeName>
        <fullName evidence="12">DNA deoxyribophosphodiesterase</fullName>
    </alternativeName>
</protein>
<dbReference type="Gene3D" id="3.30.420.10">
    <property type="entry name" value="Ribonuclease H-like superfamily/Ribonuclease H"/>
    <property type="match status" value="1"/>
</dbReference>
<evidence type="ECO:0000256" key="7">
    <source>
        <dbReference type="ARBA" id="ARBA00022801"/>
    </source>
</evidence>
<keyword evidence="8 18" id="KW-0269">Exonuclease</keyword>
<feature type="binding site" evidence="14">
    <location>
        <position position="11"/>
    </location>
    <ligand>
        <name>substrate</name>
    </ligand>
</feature>
<dbReference type="STRING" id="1261131.lam_028"/>
<sequence>MNKNFLIYDYETFGNSPSLDRPSQFAAIIVDNQFEKIEDSKVFFCKPADDYIPDPDSVLITGITPQQALREGLIESEFARHIHEFFSKHNTCIVGYNNIRFDDEYSRNIFYRNFYDPYSWSWKNANSRWDLLNVVRACYAFRPHGINWPIMDDGLPSFKLEDMLIYNGFKFKAHDAEMDVRGTLEIARLVRRAQPKLFDYFYNYRNKDCLRRLINIDNMDPLLHVSGMFGAYRANTAMIAPIAWHPIYNDYVIVCDLSGDMQVFRDLDSYELRARLYTSRDELNGASAIPLKLVHLNKCPIIAPITVIDPSKNAKQVRIDKKRCLDNLKLLCEQSDLREKVISIYDNTNPFLPLEDVDTQLYDGFFCDHDRKMMDIIISTEPEKFFTLDIKFIDKRLNPLFFRYRARNFPHTLDNKEKDIWMKHIKNRFTQPFIDKYVRKLINLYLTHKDDENKRKLIIELFDYLKQIMPKDVKIPVFDLSNNYLSNSIQKNYNN</sequence>
<evidence type="ECO:0000256" key="12">
    <source>
        <dbReference type="ARBA" id="ARBA00031220"/>
    </source>
</evidence>
<dbReference type="Pfam" id="PF00929">
    <property type="entry name" value="RNase_T"/>
    <property type="match status" value="1"/>
</dbReference>
<dbReference type="InterPro" id="IPR013620">
    <property type="entry name" value="Exonuc_1_SH3"/>
</dbReference>
<keyword evidence="10" id="KW-0238">DNA-binding</keyword>
<evidence type="ECO:0000256" key="3">
    <source>
        <dbReference type="ARBA" id="ARBA00019900"/>
    </source>
</evidence>
<proteinExistence type="predicted"/>
<dbReference type="GO" id="GO:0008310">
    <property type="term" value="F:single-stranded DNA 3'-5' DNA exonuclease activity"/>
    <property type="evidence" value="ECO:0007669"/>
    <property type="project" value="UniProtKB-EC"/>
</dbReference>
<dbReference type="NCBIfam" id="NF008746">
    <property type="entry name" value="PRK11779.1"/>
    <property type="match status" value="1"/>
</dbReference>
<dbReference type="FunFam" id="3.30.420.10:FF:000033">
    <property type="entry name" value="Exodeoxyribonuclease I"/>
    <property type="match status" value="1"/>
</dbReference>
<dbReference type="Pfam" id="PF08411">
    <property type="entry name" value="ExoI_SH3"/>
    <property type="match status" value="1"/>
</dbReference>
<dbReference type="KEGG" id="lar:lam_028"/>
<dbReference type="EC" id="3.1.11.1" evidence="2"/>
<dbReference type="PROSITE" id="PS51784">
    <property type="entry name" value="EXOI_SH3"/>
    <property type="match status" value="1"/>
</dbReference>
<evidence type="ECO:0000256" key="11">
    <source>
        <dbReference type="ARBA" id="ARBA00023204"/>
    </source>
</evidence>
<comment type="subunit">
    <text evidence="13">Monomer. Interacts with ssb (via C-terminus); this interaction stimulates the exonuclease activity by recruiting the enzyme to its substrate.</text>
</comment>
<evidence type="ECO:0000256" key="8">
    <source>
        <dbReference type="ARBA" id="ARBA00022839"/>
    </source>
</evidence>
<keyword evidence="7" id="KW-0378">Hydrolase</keyword>
<dbReference type="GO" id="GO:0046872">
    <property type="term" value="F:metal ion binding"/>
    <property type="evidence" value="ECO:0007669"/>
    <property type="project" value="UniProtKB-KW"/>
</dbReference>
<feature type="binding site" evidence="14">
    <location>
        <position position="159"/>
    </location>
    <ligand>
        <name>substrate</name>
    </ligand>
</feature>
<dbReference type="Gene3D" id="1.10.287.1240">
    <property type="match status" value="1"/>
</dbReference>
<name>U6B6P1_9HYPH</name>
<evidence type="ECO:0000256" key="15">
    <source>
        <dbReference type="PIRSR" id="PIRSR000977-2"/>
    </source>
</evidence>
<dbReference type="EMBL" id="CP006604">
    <property type="protein sequence ID" value="AHA27412.1"/>
    <property type="molecule type" value="Genomic_DNA"/>
</dbReference>
<dbReference type="InterPro" id="IPR034747">
    <property type="entry name" value="EXOI_SH3"/>
</dbReference>
<dbReference type="InterPro" id="IPR012337">
    <property type="entry name" value="RNaseH-like_sf"/>
</dbReference>
<evidence type="ECO:0000256" key="14">
    <source>
        <dbReference type="PIRSR" id="PIRSR000977-1"/>
    </source>
</evidence>
<dbReference type="Pfam" id="PF26016">
    <property type="entry name" value="ExoI_C"/>
    <property type="match status" value="1"/>
</dbReference>
<keyword evidence="6" id="KW-0227">DNA damage</keyword>
<feature type="domain" description="ExoI SH3-like" evidence="16">
    <location>
        <begin position="195"/>
        <end position="349"/>
    </location>
</feature>
<accession>U6B6P1</accession>
<evidence type="ECO:0000256" key="1">
    <source>
        <dbReference type="ARBA" id="ARBA00000563"/>
    </source>
</evidence>
<keyword evidence="19" id="KW-1185">Reference proteome</keyword>
<dbReference type="InterPro" id="IPR058561">
    <property type="entry name" value="Exonuc_1_C"/>
</dbReference>
<dbReference type="CDD" id="cd06138">
    <property type="entry name" value="ExoI_N"/>
    <property type="match status" value="1"/>
</dbReference>
<evidence type="ECO:0000256" key="10">
    <source>
        <dbReference type="ARBA" id="ARBA00023125"/>
    </source>
</evidence>
<dbReference type="AlphaFoldDB" id="U6B6P1"/>
<feature type="binding site" evidence="15">
    <location>
        <position position="179"/>
    </location>
    <ligand>
        <name>Mg(2+)</name>
        <dbReference type="ChEBI" id="CHEBI:18420"/>
        <label>2</label>
    </ligand>
</feature>
<dbReference type="PROSITE" id="PS51785">
    <property type="entry name" value="EXOI_C"/>
    <property type="match status" value="1"/>
</dbReference>
<evidence type="ECO:0000313" key="19">
    <source>
        <dbReference type="Proteomes" id="UP000017862"/>
    </source>
</evidence>
<dbReference type="Proteomes" id="UP000017862">
    <property type="component" value="Chromosome"/>
</dbReference>
<evidence type="ECO:0000256" key="6">
    <source>
        <dbReference type="ARBA" id="ARBA00022763"/>
    </source>
</evidence>